<name>A0ABX2THR1_9PROT</name>
<comment type="caution">
    <text evidence="3">The sequence shown here is derived from an EMBL/GenBank/DDBJ whole genome shotgun (WGS) entry which is preliminary data.</text>
</comment>
<keyword evidence="4" id="KW-1185">Reference proteome</keyword>
<proteinExistence type="predicted"/>
<dbReference type="NCBIfam" id="TIGR02976">
    <property type="entry name" value="phageshock_pspB"/>
    <property type="match status" value="1"/>
</dbReference>
<organism evidence="3 4">
    <name type="scientific">Azospirillum oleiclasticum</name>
    <dbReference type="NCBI Taxonomy" id="2735135"/>
    <lineage>
        <taxon>Bacteria</taxon>
        <taxon>Pseudomonadati</taxon>
        <taxon>Pseudomonadota</taxon>
        <taxon>Alphaproteobacteria</taxon>
        <taxon>Rhodospirillales</taxon>
        <taxon>Azospirillaceae</taxon>
        <taxon>Azospirillum</taxon>
    </lineage>
</organism>
<dbReference type="Proteomes" id="UP000584642">
    <property type="component" value="Unassembled WGS sequence"/>
</dbReference>
<sequence>MDHFGFVLGILFLVVVVPMWIRHHYRHRTETRRALNAEDERALDDLRALAERMENRVQTLERILDAESPGWRNKLS</sequence>
<evidence type="ECO:0000256" key="2">
    <source>
        <dbReference type="SAM" id="Phobius"/>
    </source>
</evidence>
<keyword evidence="2" id="KW-0812">Transmembrane</keyword>
<gene>
    <name evidence="3" type="primary">pspB</name>
    <name evidence="3" type="ORF">HND93_28165</name>
</gene>
<dbReference type="InterPro" id="IPR009554">
    <property type="entry name" value="Phageshock_PspB"/>
</dbReference>
<keyword evidence="2" id="KW-1133">Transmembrane helix</keyword>
<accession>A0ABX2THR1</accession>
<evidence type="ECO:0000256" key="1">
    <source>
        <dbReference type="SAM" id="Coils"/>
    </source>
</evidence>
<reference evidence="3 4" key="1">
    <citation type="submission" date="2020-05" db="EMBL/GenBank/DDBJ databases">
        <title>Azospirillum oleiclasticum sp. nov, a nitrogen-fixing and heavy crude oil-emulsifying bacterium isolated from the crude oil of Yumen Oilfield.</title>
        <authorList>
            <person name="Wu D."/>
            <person name="Cai M."/>
            <person name="Zhang X."/>
        </authorList>
    </citation>
    <scope>NUCLEOTIDE SEQUENCE [LARGE SCALE GENOMIC DNA]</scope>
    <source>
        <strain evidence="3 4">ROY-1-1-2</strain>
    </source>
</reference>
<feature type="coiled-coil region" evidence="1">
    <location>
        <begin position="36"/>
        <end position="63"/>
    </location>
</feature>
<dbReference type="RefSeq" id="WP_180285364.1">
    <property type="nucleotide sequence ID" value="NZ_JABFDB010000028.1"/>
</dbReference>
<protein>
    <submittedName>
        <fullName evidence="3">Envelope stress response membrane protein PspB</fullName>
    </submittedName>
</protein>
<keyword evidence="2" id="KW-0472">Membrane</keyword>
<evidence type="ECO:0000313" key="4">
    <source>
        <dbReference type="Proteomes" id="UP000584642"/>
    </source>
</evidence>
<feature type="transmembrane region" description="Helical" evidence="2">
    <location>
        <begin position="6"/>
        <end position="23"/>
    </location>
</feature>
<keyword evidence="1" id="KW-0175">Coiled coil</keyword>
<dbReference type="Pfam" id="PF06667">
    <property type="entry name" value="PspB"/>
    <property type="match status" value="1"/>
</dbReference>
<evidence type="ECO:0000313" key="3">
    <source>
        <dbReference type="EMBL" id="NYZ23592.1"/>
    </source>
</evidence>
<dbReference type="EMBL" id="JABFDB010000028">
    <property type="protein sequence ID" value="NYZ23592.1"/>
    <property type="molecule type" value="Genomic_DNA"/>
</dbReference>